<feature type="compositionally biased region" description="Low complexity" evidence="1">
    <location>
        <begin position="449"/>
        <end position="466"/>
    </location>
</feature>
<feature type="compositionally biased region" description="Low complexity" evidence="1">
    <location>
        <begin position="615"/>
        <end position="624"/>
    </location>
</feature>
<feature type="transmembrane region" description="Helical" evidence="2">
    <location>
        <begin position="512"/>
        <end position="533"/>
    </location>
</feature>
<dbReference type="EMBL" id="QJRY01000004">
    <property type="protein sequence ID" value="PYB73194.1"/>
    <property type="molecule type" value="Genomic_DNA"/>
</dbReference>
<sequence>MADFIAVIRRAVDGLSNNTPEMRARVYEKARSAVVRQLENMSPRPPEHMLQRQLEKLDAAIREVESEHAEALPAVDDVAAPAFEPEGQWQPEDQAESEPQTQPEPQPVWMQTASEPVAEPEYPAQTRMAEPEPDPAMPAEDVDHGYGDREDARQETPAPSVTGDDWADAHMSEPAPEPEPEPQVSVEEPVEVDARIEPEEPVAVAETAPAVWSDPDYGITGDETDYAGMYDAKVFGDAEVRDVASVPEERPEPVFEHAPEPQVETASQPAEPAFTGWADAPQHDVAAEHHPEPVWGEVADHAAPAQAVESPVEPEAYAAPAVEPKSAVLDAVDDWLQSRAADPTPVIPPASWDLPPAVESAANRVPELPEIDTAPVSVSYTPTDEFPAYDEPVRVEVEQDFPVPAGLRLEDSQPDAFGTVASAPAVAATAASVEPDDFSQWFRDNVDAQPAPASSAASTTDMPATPEWDAHLSTFSPDGKGPVIDQDNDVGRMMGGYDQPAYRLEPKKRRSLAPIILGAVGVLLIAGIGYAGWTWRDDIGGMVASLTGEPETATDGATTTPVSTTTPPAEQAPATSAPATSTPATATATPADEGAAAGQKFTQRLRADGTEIDEGAGAAPAGSSEEGRSVSAQTVASTIEPTDVPVAQNTPTAGPAPTNGASTASPIAGGEKLFLYEERIGQATPVAVPGSITWTAVRETGADGKPDPQIQGKINVPDRGISALVTIKRNTDNSLPASHIIEVVFSVPADFEGGAIDNLQRIAMKRTEQDRGDPLVAVTAKVTDDTYLVALNDFADVVKRNMELLSTRGWIDIPVTYRNGRRALLTFDKGTQGANVFQQVMREWDALAPATPAN</sequence>
<keyword evidence="4" id="KW-1185">Reference proteome</keyword>
<dbReference type="Proteomes" id="UP000247536">
    <property type="component" value="Unassembled WGS sequence"/>
</dbReference>
<feature type="region of interest" description="Disordered" evidence="1">
    <location>
        <begin position="613"/>
        <end position="665"/>
    </location>
</feature>
<evidence type="ECO:0008006" key="5">
    <source>
        <dbReference type="Google" id="ProtNLM"/>
    </source>
</evidence>
<keyword evidence="2" id="KW-0812">Transmembrane</keyword>
<feature type="region of interest" description="Disordered" evidence="1">
    <location>
        <begin position="546"/>
        <end position="596"/>
    </location>
</feature>
<reference evidence="3 4" key="1">
    <citation type="submission" date="2018-06" db="EMBL/GenBank/DDBJ databases">
        <title>Rhizobium wuzhouense sp. nov., isolated from roots of Oryza officinalis.</title>
        <authorList>
            <person name="Yuan T."/>
        </authorList>
    </citation>
    <scope>NUCLEOTIDE SEQUENCE [LARGE SCALE GENOMIC DNA]</scope>
    <source>
        <strain evidence="3 4">W44</strain>
    </source>
</reference>
<keyword evidence="2" id="KW-1133">Transmembrane helix</keyword>
<evidence type="ECO:0000313" key="3">
    <source>
        <dbReference type="EMBL" id="PYB73194.1"/>
    </source>
</evidence>
<organism evidence="3 4">
    <name type="scientific">Rhizobium wuzhouense</name>
    <dbReference type="NCBI Taxonomy" id="1986026"/>
    <lineage>
        <taxon>Bacteria</taxon>
        <taxon>Pseudomonadati</taxon>
        <taxon>Pseudomonadota</taxon>
        <taxon>Alphaproteobacteria</taxon>
        <taxon>Hyphomicrobiales</taxon>
        <taxon>Rhizobiaceae</taxon>
        <taxon>Rhizobium/Agrobacterium group</taxon>
        <taxon>Rhizobium</taxon>
    </lineage>
</organism>
<accession>A0ABX5NQV2</accession>
<feature type="region of interest" description="Disordered" evidence="1">
    <location>
        <begin position="449"/>
        <end position="483"/>
    </location>
</feature>
<dbReference type="RefSeq" id="WP_110791830.1">
    <property type="nucleotide sequence ID" value="NZ_QJRY01000004.1"/>
</dbReference>
<keyword evidence="2" id="KW-0472">Membrane</keyword>
<feature type="compositionally biased region" description="Polar residues" evidence="1">
    <location>
        <begin position="630"/>
        <end position="640"/>
    </location>
</feature>
<protein>
    <recommendedName>
        <fullName evidence="5">Transcriptional regulator</fullName>
    </recommendedName>
</protein>
<gene>
    <name evidence="3" type="ORF">DMY87_12815</name>
</gene>
<evidence type="ECO:0000313" key="4">
    <source>
        <dbReference type="Proteomes" id="UP000247536"/>
    </source>
</evidence>
<feature type="region of interest" description="Disordered" evidence="1">
    <location>
        <begin position="113"/>
        <end position="191"/>
    </location>
</feature>
<comment type="caution">
    <text evidence="3">The sequence shown here is derived from an EMBL/GenBank/DDBJ whole genome shotgun (WGS) entry which is preliminary data.</text>
</comment>
<name>A0ABX5NQV2_9HYPH</name>
<feature type="compositionally biased region" description="Low complexity" evidence="1">
    <location>
        <begin position="547"/>
        <end position="596"/>
    </location>
</feature>
<evidence type="ECO:0000256" key="1">
    <source>
        <dbReference type="SAM" id="MobiDB-lite"/>
    </source>
</evidence>
<feature type="compositionally biased region" description="Basic and acidic residues" evidence="1">
    <location>
        <begin position="141"/>
        <end position="154"/>
    </location>
</feature>
<proteinExistence type="predicted"/>
<evidence type="ECO:0000256" key="2">
    <source>
        <dbReference type="SAM" id="Phobius"/>
    </source>
</evidence>